<name>A0A2U3LWS8_9FIRM</name>
<protein>
    <submittedName>
        <fullName evidence="1">Uncharacterized protein</fullName>
    </submittedName>
</protein>
<evidence type="ECO:0000313" key="2">
    <source>
        <dbReference type="Proteomes" id="UP000238916"/>
    </source>
</evidence>
<proteinExistence type="predicted"/>
<dbReference type="OrthoDB" id="529403at2"/>
<accession>A0A2U3LWS8</accession>
<evidence type="ECO:0000313" key="1">
    <source>
        <dbReference type="EMBL" id="SPF56381.1"/>
    </source>
</evidence>
<sequence length="132" mass="15552">MVASKKGKNTSSKKKTTTAENKLSQVIMEFVEPLSERIDDIVITKRIIEFGILIWNLLFLPIEERAEQKNSIMKSFSIIEDDQDDYGFNEIYDYLIFRKDTLYKNDRRFVVNYKIDDREDNSNVSVGYHLVN</sequence>
<reference evidence="2" key="1">
    <citation type="submission" date="2018-02" db="EMBL/GenBank/DDBJ databases">
        <authorList>
            <person name="Hausmann B."/>
        </authorList>
    </citation>
    <scope>NUCLEOTIDE SEQUENCE [LARGE SCALE GENOMIC DNA]</scope>
    <source>
        <strain evidence="2">Peat soil MAG SbF1</strain>
    </source>
</reference>
<organism evidence="1 2">
    <name type="scientific">Candidatus Desulfosporosinus infrequens</name>
    <dbReference type="NCBI Taxonomy" id="2043169"/>
    <lineage>
        <taxon>Bacteria</taxon>
        <taxon>Bacillati</taxon>
        <taxon>Bacillota</taxon>
        <taxon>Clostridia</taxon>
        <taxon>Eubacteriales</taxon>
        <taxon>Desulfitobacteriaceae</taxon>
        <taxon>Desulfosporosinus</taxon>
    </lineage>
</organism>
<dbReference type="Proteomes" id="UP000238916">
    <property type="component" value="Unassembled WGS sequence"/>
</dbReference>
<gene>
    <name evidence="1" type="ORF">SBF1_9030001</name>
</gene>
<dbReference type="AlphaFoldDB" id="A0A2U3LWS8"/>
<dbReference type="EMBL" id="OMOF01000894">
    <property type="protein sequence ID" value="SPF56381.1"/>
    <property type="molecule type" value="Genomic_DNA"/>
</dbReference>